<dbReference type="Gene3D" id="3.40.640.10">
    <property type="entry name" value="Type I PLP-dependent aspartate aminotransferase-like (Major domain)"/>
    <property type="match status" value="1"/>
</dbReference>
<protein>
    <recommendedName>
        <fullName evidence="7">Aminotransferase</fullName>
        <ecNumber evidence="7">2.6.1.-</ecNumber>
    </recommendedName>
</protein>
<gene>
    <name evidence="9" type="ORF">HLH48_14820</name>
</gene>
<dbReference type="RefSeq" id="WP_182998262.1">
    <property type="nucleotide sequence ID" value="NZ_JABEQJ010000020.1"/>
</dbReference>
<dbReference type="Proteomes" id="UP000589085">
    <property type="component" value="Unassembled WGS sequence"/>
</dbReference>
<dbReference type="PROSITE" id="PS00105">
    <property type="entry name" value="AA_TRANSFER_CLASS_1"/>
    <property type="match status" value="1"/>
</dbReference>
<reference evidence="9 10" key="1">
    <citation type="submission" date="2020-04" db="EMBL/GenBank/DDBJ databases">
        <title>Description of novel Gluconacetobacter.</title>
        <authorList>
            <person name="Sombolestani A."/>
        </authorList>
    </citation>
    <scope>NUCLEOTIDE SEQUENCE [LARGE SCALE GENOMIC DNA]</scope>
    <source>
        <strain evidence="9 10">LMG 19747</strain>
    </source>
</reference>
<dbReference type="PRINTS" id="PR00799">
    <property type="entry name" value="TRANSAMINASE"/>
</dbReference>
<keyword evidence="6" id="KW-0663">Pyridoxal phosphate</keyword>
<feature type="domain" description="Aminotransferase class I/classII large" evidence="8">
    <location>
        <begin position="106"/>
        <end position="466"/>
    </location>
</feature>
<dbReference type="EC" id="2.6.1.-" evidence="7"/>
<name>A0A7W4NRW6_9PROT</name>
<dbReference type="SUPFAM" id="SSF53383">
    <property type="entry name" value="PLP-dependent transferases"/>
    <property type="match status" value="1"/>
</dbReference>
<evidence type="ECO:0000256" key="6">
    <source>
        <dbReference type="ARBA" id="ARBA00022898"/>
    </source>
</evidence>
<comment type="cofactor">
    <cofactor evidence="1 7">
        <name>pyridoxal 5'-phosphate</name>
        <dbReference type="ChEBI" id="CHEBI:597326"/>
    </cofactor>
</comment>
<dbReference type="GO" id="GO:0006520">
    <property type="term" value="P:amino acid metabolic process"/>
    <property type="evidence" value="ECO:0007669"/>
    <property type="project" value="InterPro"/>
</dbReference>
<dbReference type="EMBL" id="JABEQJ010000020">
    <property type="protein sequence ID" value="MBB2161428.1"/>
    <property type="molecule type" value="Genomic_DNA"/>
</dbReference>
<dbReference type="InterPro" id="IPR015422">
    <property type="entry name" value="PyrdxlP-dep_Trfase_small"/>
</dbReference>
<evidence type="ECO:0000313" key="9">
    <source>
        <dbReference type="EMBL" id="MBB2161428.1"/>
    </source>
</evidence>
<keyword evidence="4 7" id="KW-0032">Aminotransferase</keyword>
<dbReference type="NCBIfam" id="NF006719">
    <property type="entry name" value="PRK09257.1"/>
    <property type="match status" value="1"/>
</dbReference>
<evidence type="ECO:0000256" key="2">
    <source>
        <dbReference type="ARBA" id="ARBA00007441"/>
    </source>
</evidence>
<dbReference type="GO" id="GO:0042802">
    <property type="term" value="F:identical protein binding"/>
    <property type="evidence" value="ECO:0007669"/>
    <property type="project" value="TreeGrafter"/>
</dbReference>
<accession>A0A7W4NRW6</accession>
<evidence type="ECO:0000259" key="8">
    <source>
        <dbReference type="Pfam" id="PF00155"/>
    </source>
</evidence>
<comment type="similarity">
    <text evidence="2 7">Belongs to the class-I pyridoxal-phosphate-dependent aminotransferase family.</text>
</comment>
<dbReference type="PANTHER" id="PTHR11879">
    <property type="entry name" value="ASPARTATE AMINOTRANSFERASE"/>
    <property type="match status" value="1"/>
</dbReference>
<dbReference type="InterPro" id="IPR015424">
    <property type="entry name" value="PyrdxlP-dep_Trfase"/>
</dbReference>
<dbReference type="GO" id="GO:0030170">
    <property type="term" value="F:pyridoxal phosphate binding"/>
    <property type="evidence" value="ECO:0007669"/>
    <property type="project" value="InterPro"/>
</dbReference>
<evidence type="ECO:0000256" key="7">
    <source>
        <dbReference type="RuleBase" id="RU000481"/>
    </source>
</evidence>
<dbReference type="InterPro" id="IPR004838">
    <property type="entry name" value="NHTrfase_class1_PyrdxlP-BS"/>
</dbReference>
<comment type="subunit">
    <text evidence="3">Homodimer.</text>
</comment>
<dbReference type="GO" id="GO:0008483">
    <property type="term" value="F:transaminase activity"/>
    <property type="evidence" value="ECO:0007669"/>
    <property type="project" value="UniProtKB-KW"/>
</dbReference>
<dbReference type="InterPro" id="IPR004839">
    <property type="entry name" value="Aminotransferase_I/II_large"/>
</dbReference>
<evidence type="ECO:0000256" key="5">
    <source>
        <dbReference type="ARBA" id="ARBA00022679"/>
    </source>
</evidence>
<dbReference type="CDD" id="cd00609">
    <property type="entry name" value="AAT_like"/>
    <property type="match status" value="1"/>
</dbReference>
<evidence type="ECO:0000256" key="1">
    <source>
        <dbReference type="ARBA" id="ARBA00001933"/>
    </source>
</evidence>
<organism evidence="9 10">
    <name type="scientific">Gluconacetobacter sacchari</name>
    <dbReference type="NCBI Taxonomy" id="92759"/>
    <lineage>
        <taxon>Bacteria</taxon>
        <taxon>Pseudomonadati</taxon>
        <taxon>Pseudomonadota</taxon>
        <taxon>Alphaproteobacteria</taxon>
        <taxon>Acetobacterales</taxon>
        <taxon>Acetobacteraceae</taxon>
        <taxon>Gluconacetobacter</taxon>
    </lineage>
</organism>
<sequence>MFLSKIGTPCKFLSSTMEYEHETLRKHHPMQEPCNSHIFHIQFSPCYFTVRKKREIEIPFYNAWIQPYSWLHDESRNMSPLKSLPAILPDPLLQVAQLARLDRRPEKIDLTIGVYRDQHGQTPVLESVKSAEKHLLETERTKSYLSTDGVEQFCEEITGFLLPRGEVTCSDIVTIQAVGGTGALSLAAEFLCRFTKNRTVWVPVPAWSNHVPVMERSGLTVRRLGRSDSLGRRDFPAFMRVIRHQARPGDIILLQPGCHNPTGDDWTDEEWSAIADACIASRLIPILDVAYHGLGRGLHDDISRVHRVFSQAEIAFLSYSCSKNFSLYRERVGALIVGGLKRGLAMAIHPHLSAIARAAYSMPPSHGGSIVGHILANEALRRIWIDELADMQNRLGKIRSTFACHQALAGRDLRHVADGHGMFTLLPLSEQNLIHLRKKHAIYIPSSGRINLAGLNAGNLSRFAYALSQLNNQSAVSA</sequence>
<dbReference type="Pfam" id="PF00155">
    <property type="entry name" value="Aminotran_1_2"/>
    <property type="match status" value="1"/>
</dbReference>
<dbReference type="AlphaFoldDB" id="A0A7W4NRW6"/>
<dbReference type="InterPro" id="IPR000796">
    <property type="entry name" value="Asp_trans"/>
</dbReference>
<comment type="caution">
    <text evidence="9">The sequence shown here is derived from an EMBL/GenBank/DDBJ whole genome shotgun (WGS) entry which is preliminary data.</text>
</comment>
<keyword evidence="5 7" id="KW-0808">Transferase</keyword>
<evidence type="ECO:0000313" key="10">
    <source>
        <dbReference type="Proteomes" id="UP000589085"/>
    </source>
</evidence>
<dbReference type="Gene3D" id="3.90.1150.10">
    <property type="entry name" value="Aspartate Aminotransferase, domain 1"/>
    <property type="match status" value="1"/>
</dbReference>
<dbReference type="InterPro" id="IPR015421">
    <property type="entry name" value="PyrdxlP-dep_Trfase_major"/>
</dbReference>
<evidence type="ECO:0000256" key="3">
    <source>
        <dbReference type="ARBA" id="ARBA00011738"/>
    </source>
</evidence>
<dbReference type="PANTHER" id="PTHR11879:SF22">
    <property type="entry name" value="ASPARTATE AMINOTRANSFERASE, MITOCHONDRIAL"/>
    <property type="match status" value="1"/>
</dbReference>
<proteinExistence type="inferred from homology"/>
<evidence type="ECO:0000256" key="4">
    <source>
        <dbReference type="ARBA" id="ARBA00022576"/>
    </source>
</evidence>